<keyword evidence="1" id="KW-0732">Signal</keyword>
<reference evidence="3" key="1">
    <citation type="submission" date="2023-10" db="EMBL/GenBank/DDBJ databases">
        <title>Chromosome-level genome of the transformable northern wattle, Acacia crassicarpa.</title>
        <authorList>
            <person name="Massaro I."/>
            <person name="Sinha N.R."/>
            <person name="Poethig S."/>
            <person name="Leichty A.R."/>
        </authorList>
    </citation>
    <scope>NUCLEOTIDE SEQUENCE</scope>
    <source>
        <strain evidence="3">Acra3RX</strain>
        <tissue evidence="3">Leaf</tissue>
    </source>
</reference>
<evidence type="ECO:0000313" key="3">
    <source>
        <dbReference type="EMBL" id="KAK4264097.1"/>
    </source>
</evidence>
<dbReference type="Proteomes" id="UP001293593">
    <property type="component" value="Unassembled WGS sequence"/>
</dbReference>
<feature type="domain" description="Bifunctional inhibitor/plant lipid transfer protein/seed storage helical" evidence="2">
    <location>
        <begin position="14"/>
        <end position="112"/>
    </location>
</feature>
<feature type="signal peptide" evidence="1">
    <location>
        <begin position="1"/>
        <end position="26"/>
    </location>
</feature>
<dbReference type="SUPFAM" id="SSF47699">
    <property type="entry name" value="Bifunctional inhibitor/lipid-transfer protein/seed storage 2S albumin"/>
    <property type="match status" value="1"/>
</dbReference>
<sequence>MALNVKIVSVTVLMLLMLMASHMTEAAGECGRTPIGSVAASLAPCLPATGNVRARVPPACCARVGAMIRMSPRCLCAVLLSPMARQAKINPAIALTVPKRCNIRNRPAGKKCGRYTVP</sequence>
<dbReference type="InterPro" id="IPR016140">
    <property type="entry name" value="Bifunc_inhib/LTP/seed_store"/>
</dbReference>
<dbReference type="InterPro" id="IPR036312">
    <property type="entry name" value="Bifun_inhib/LTP/seed_sf"/>
</dbReference>
<proteinExistence type="predicted"/>
<dbReference type="EMBL" id="JAWXYG010000009">
    <property type="protein sequence ID" value="KAK4264097.1"/>
    <property type="molecule type" value="Genomic_DNA"/>
</dbReference>
<dbReference type="Gene3D" id="1.10.110.10">
    <property type="entry name" value="Plant lipid-transfer and hydrophobic proteins"/>
    <property type="match status" value="1"/>
</dbReference>
<dbReference type="PANTHER" id="PTHR33122:SF13">
    <property type="entry name" value="BIFUNCTIONAL INHIBITOR_LIPID-TRANSFER PROTEIN_SEED STORAGE 2S ALBUMIN SUPERFAMILY PROTEIN"/>
    <property type="match status" value="1"/>
</dbReference>
<evidence type="ECO:0000313" key="4">
    <source>
        <dbReference type="Proteomes" id="UP001293593"/>
    </source>
</evidence>
<protein>
    <recommendedName>
        <fullName evidence="2">Bifunctional inhibitor/plant lipid transfer protein/seed storage helical domain-containing protein</fullName>
    </recommendedName>
</protein>
<dbReference type="InterPro" id="IPR039265">
    <property type="entry name" value="DIR1-like"/>
</dbReference>
<dbReference type="GO" id="GO:0009627">
    <property type="term" value="P:systemic acquired resistance"/>
    <property type="evidence" value="ECO:0007669"/>
    <property type="project" value="InterPro"/>
</dbReference>
<evidence type="ECO:0000256" key="1">
    <source>
        <dbReference type="SAM" id="SignalP"/>
    </source>
</evidence>
<dbReference type="CDD" id="cd00010">
    <property type="entry name" value="AAI_LTSS"/>
    <property type="match status" value="1"/>
</dbReference>
<dbReference type="Pfam" id="PF14368">
    <property type="entry name" value="LTP_2"/>
    <property type="match status" value="1"/>
</dbReference>
<comment type="caution">
    <text evidence="3">The sequence shown here is derived from an EMBL/GenBank/DDBJ whole genome shotgun (WGS) entry which is preliminary data.</text>
</comment>
<name>A0AAE1ME62_9FABA</name>
<feature type="chain" id="PRO_5042003449" description="Bifunctional inhibitor/plant lipid transfer protein/seed storage helical domain-containing protein" evidence="1">
    <location>
        <begin position="27"/>
        <end position="118"/>
    </location>
</feature>
<dbReference type="GO" id="GO:0005504">
    <property type="term" value="F:fatty acid binding"/>
    <property type="evidence" value="ECO:0007669"/>
    <property type="project" value="InterPro"/>
</dbReference>
<dbReference type="PANTHER" id="PTHR33122">
    <property type="entry name" value="LIPID BINDING PROTEIN-RELATED"/>
    <property type="match status" value="1"/>
</dbReference>
<organism evidence="3 4">
    <name type="scientific">Acacia crassicarpa</name>
    <name type="common">northern wattle</name>
    <dbReference type="NCBI Taxonomy" id="499986"/>
    <lineage>
        <taxon>Eukaryota</taxon>
        <taxon>Viridiplantae</taxon>
        <taxon>Streptophyta</taxon>
        <taxon>Embryophyta</taxon>
        <taxon>Tracheophyta</taxon>
        <taxon>Spermatophyta</taxon>
        <taxon>Magnoliopsida</taxon>
        <taxon>eudicotyledons</taxon>
        <taxon>Gunneridae</taxon>
        <taxon>Pentapetalae</taxon>
        <taxon>rosids</taxon>
        <taxon>fabids</taxon>
        <taxon>Fabales</taxon>
        <taxon>Fabaceae</taxon>
        <taxon>Caesalpinioideae</taxon>
        <taxon>mimosoid clade</taxon>
        <taxon>Acacieae</taxon>
        <taxon>Acacia</taxon>
    </lineage>
</organism>
<evidence type="ECO:0000259" key="2">
    <source>
        <dbReference type="Pfam" id="PF14368"/>
    </source>
</evidence>
<accession>A0AAE1ME62</accession>
<gene>
    <name evidence="3" type="ORF">QN277_029432</name>
</gene>
<keyword evidence="4" id="KW-1185">Reference proteome</keyword>
<dbReference type="AlphaFoldDB" id="A0AAE1ME62"/>